<name>A0ABY1ZMG1_9GAMM</name>
<dbReference type="InterPro" id="IPR031817">
    <property type="entry name" value="DotD"/>
</dbReference>
<accession>A0ABY1ZMG1</accession>
<reference evidence="1 2" key="1">
    <citation type="submission" date="2019-02" db="EMBL/GenBank/DDBJ databases">
        <title>Marinobacter halodurans sp. nov., a marine bacterium isolated from sea tidal flat.</title>
        <authorList>
            <person name="Yoo Y."/>
            <person name="Lee D.W."/>
            <person name="Kim B.S."/>
            <person name="Kim J.-J."/>
        </authorList>
    </citation>
    <scope>NUCLEOTIDE SEQUENCE [LARGE SCALE GENOMIC DNA]</scope>
    <source>
        <strain evidence="1 2">YJ-S3-2</strain>
    </source>
</reference>
<dbReference type="InterPro" id="IPR038140">
    <property type="entry name" value="DotD_sf"/>
</dbReference>
<sequence length="146" mass="16380">MTGCASEPKTVVKVDPGIVKLSEAADQIAESYRVLSYAESARNTKNGAADPGQRYDPEDFPPEWRKEWVLSEPYYGELEPFLRGLSRLAGYDEPQIIGKRPVNPVIISMNKSRRALADFLVDASYQSRNRANITVSEGNNRLRIAY</sequence>
<proteinExistence type="predicted"/>
<organism evidence="1 2">
    <name type="scientific">Marinobacter halodurans</name>
    <dbReference type="NCBI Taxonomy" id="2528979"/>
    <lineage>
        <taxon>Bacteria</taxon>
        <taxon>Pseudomonadati</taxon>
        <taxon>Pseudomonadota</taxon>
        <taxon>Gammaproteobacteria</taxon>
        <taxon>Pseudomonadales</taxon>
        <taxon>Marinobacteraceae</taxon>
        <taxon>Marinobacter</taxon>
    </lineage>
</organism>
<gene>
    <name evidence="1" type="ORF">EZI54_07305</name>
</gene>
<protein>
    <submittedName>
        <fullName evidence="1">Type IV secretion protein DotD</fullName>
    </submittedName>
</protein>
<dbReference type="Pfam" id="PF16816">
    <property type="entry name" value="DotD"/>
    <property type="match status" value="1"/>
</dbReference>
<dbReference type="Proteomes" id="UP000313645">
    <property type="component" value="Unassembled WGS sequence"/>
</dbReference>
<evidence type="ECO:0000313" key="1">
    <source>
        <dbReference type="EMBL" id="TBW57498.1"/>
    </source>
</evidence>
<evidence type="ECO:0000313" key="2">
    <source>
        <dbReference type="Proteomes" id="UP000313645"/>
    </source>
</evidence>
<dbReference type="Gene3D" id="3.55.50.60">
    <property type="entry name" value="DotD protein"/>
    <property type="match status" value="1"/>
</dbReference>
<dbReference type="EMBL" id="SJDL01000008">
    <property type="protein sequence ID" value="TBW57498.1"/>
    <property type="molecule type" value="Genomic_DNA"/>
</dbReference>
<keyword evidence="2" id="KW-1185">Reference proteome</keyword>
<comment type="caution">
    <text evidence="1">The sequence shown here is derived from an EMBL/GenBank/DDBJ whole genome shotgun (WGS) entry which is preliminary data.</text>
</comment>